<evidence type="ECO:0000313" key="2">
    <source>
        <dbReference type="Proteomes" id="UP000660675"/>
    </source>
</evidence>
<dbReference type="Proteomes" id="UP000660675">
    <property type="component" value="Unassembled WGS sequence"/>
</dbReference>
<protein>
    <submittedName>
        <fullName evidence="1">Uncharacterized protein</fullName>
    </submittedName>
</protein>
<dbReference type="RefSeq" id="WP_189543153.1">
    <property type="nucleotide sequence ID" value="NZ_BMTF01000005.1"/>
</dbReference>
<evidence type="ECO:0000313" key="1">
    <source>
        <dbReference type="EMBL" id="GGV80679.1"/>
    </source>
</evidence>
<keyword evidence="2" id="KW-1185">Reference proteome</keyword>
<reference evidence="2" key="1">
    <citation type="journal article" date="2019" name="Int. J. Syst. Evol. Microbiol.">
        <title>The Global Catalogue of Microorganisms (GCM) 10K type strain sequencing project: providing services to taxonomists for standard genome sequencing and annotation.</title>
        <authorList>
            <consortium name="The Broad Institute Genomics Platform"/>
            <consortium name="The Broad Institute Genome Sequencing Center for Infectious Disease"/>
            <person name="Wu L."/>
            <person name="Ma J."/>
        </authorList>
    </citation>
    <scope>NUCLEOTIDE SEQUENCE [LARGE SCALE GENOMIC DNA]</scope>
    <source>
        <strain evidence="2">JCM 4376</strain>
    </source>
</reference>
<name>A0ABQ2VVR3_9ACTN</name>
<comment type="caution">
    <text evidence="1">The sequence shown here is derived from an EMBL/GenBank/DDBJ whole genome shotgun (WGS) entry which is preliminary data.</text>
</comment>
<gene>
    <name evidence="1" type="ORF">GCM10015535_19200</name>
</gene>
<dbReference type="EMBL" id="BMTF01000005">
    <property type="protein sequence ID" value="GGV80679.1"/>
    <property type="molecule type" value="Genomic_DNA"/>
</dbReference>
<sequence>MREANRAPVGTMGGPATIVQIRVGTTVLGISTGTQGKSAVPDKEVEAFAAMFAERAQRAQNGEKPSAALPGQ</sequence>
<proteinExistence type="predicted"/>
<organism evidence="1 2">
    <name type="scientific">Streptomyces gelaticus</name>
    <dbReference type="NCBI Taxonomy" id="285446"/>
    <lineage>
        <taxon>Bacteria</taxon>
        <taxon>Bacillati</taxon>
        <taxon>Actinomycetota</taxon>
        <taxon>Actinomycetes</taxon>
        <taxon>Kitasatosporales</taxon>
        <taxon>Streptomycetaceae</taxon>
        <taxon>Streptomyces</taxon>
    </lineage>
</organism>
<accession>A0ABQ2VVR3</accession>